<keyword evidence="2" id="KW-0645">Protease</keyword>
<dbReference type="PROSITE" id="PS51257">
    <property type="entry name" value="PROKAR_LIPOPROTEIN"/>
    <property type="match status" value="1"/>
</dbReference>
<dbReference type="EMBL" id="LN554846">
    <property type="protein sequence ID" value="CED71314.1"/>
    <property type="molecule type" value="Genomic_DNA"/>
</dbReference>
<evidence type="ECO:0000256" key="1">
    <source>
        <dbReference type="ARBA" id="ARBA00007074"/>
    </source>
</evidence>
<comment type="similarity">
    <text evidence="1">Belongs to the peptidase C40 family.</text>
</comment>
<evidence type="ECO:0000313" key="8">
    <source>
        <dbReference type="Proteomes" id="UP000032427"/>
    </source>
</evidence>
<keyword evidence="5" id="KW-0788">Thiol protease</keyword>
<dbReference type="PATRIC" id="fig|80852.17.peg.1265"/>
<feature type="domain" description="NlpC/P60" evidence="6">
    <location>
        <begin position="46"/>
        <end position="167"/>
    </location>
</feature>
<dbReference type="Pfam" id="PF00877">
    <property type="entry name" value="NLPC_P60"/>
    <property type="match status" value="1"/>
</dbReference>
<dbReference type="AlphaFoldDB" id="A0A090KIF4"/>
<keyword evidence="3" id="KW-0732">Signal</keyword>
<gene>
    <name evidence="7" type="ORF">AWOD_I_1230</name>
</gene>
<evidence type="ECO:0000256" key="3">
    <source>
        <dbReference type="ARBA" id="ARBA00022729"/>
    </source>
</evidence>
<dbReference type="OrthoDB" id="9807055at2"/>
<keyword evidence="4" id="KW-0378">Hydrolase</keyword>
<reference evidence="8" key="1">
    <citation type="submission" date="2014-09" db="EMBL/GenBank/DDBJ databases">
        <authorList>
            <person name="Hjerde E."/>
        </authorList>
    </citation>
    <scope>NUCLEOTIDE SEQUENCE [LARGE SCALE GENOMIC DNA]</scope>
    <source>
        <strain evidence="8">06/09/139</strain>
    </source>
</reference>
<dbReference type="InterPro" id="IPR000064">
    <property type="entry name" value="NLP_P60_dom"/>
</dbReference>
<evidence type="ECO:0000256" key="2">
    <source>
        <dbReference type="ARBA" id="ARBA00022670"/>
    </source>
</evidence>
<proteinExistence type="inferred from homology"/>
<evidence type="ECO:0000259" key="6">
    <source>
        <dbReference type="PROSITE" id="PS51935"/>
    </source>
</evidence>
<dbReference type="Gene3D" id="3.90.1720.10">
    <property type="entry name" value="endopeptidase domain like (from Nostoc punctiforme)"/>
    <property type="match status" value="1"/>
</dbReference>
<dbReference type="KEGG" id="awd:AWOD_I_1230"/>
<keyword evidence="7" id="KW-0449">Lipoprotein</keyword>
<dbReference type="InterPro" id="IPR038765">
    <property type="entry name" value="Papain-like_cys_pep_sf"/>
</dbReference>
<evidence type="ECO:0000313" key="7">
    <source>
        <dbReference type="EMBL" id="CED71314.1"/>
    </source>
</evidence>
<dbReference type="STRING" id="80852.AWOD_I_1230"/>
<dbReference type="GeneID" id="28540794"/>
<evidence type="ECO:0000256" key="4">
    <source>
        <dbReference type="ARBA" id="ARBA00022801"/>
    </source>
</evidence>
<dbReference type="GO" id="GO:0008234">
    <property type="term" value="F:cysteine-type peptidase activity"/>
    <property type="evidence" value="ECO:0007669"/>
    <property type="project" value="UniProtKB-KW"/>
</dbReference>
<keyword evidence="8" id="KW-1185">Reference proteome</keyword>
<dbReference type="Proteomes" id="UP000032427">
    <property type="component" value="Chromosome 1"/>
</dbReference>
<dbReference type="PANTHER" id="PTHR47360">
    <property type="entry name" value="MUREIN DD-ENDOPEPTIDASE MEPS/MUREIN LD-CARBOXYPEPTIDASE"/>
    <property type="match status" value="1"/>
</dbReference>
<dbReference type="HOGENOM" id="CLU_016043_9_1_6"/>
<accession>A0A090KIF4</accession>
<protein>
    <submittedName>
        <fullName evidence="7">Lipoprotein NlpC</fullName>
    </submittedName>
</protein>
<evidence type="ECO:0000256" key="5">
    <source>
        <dbReference type="ARBA" id="ARBA00022807"/>
    </source>
</evidence>
<dbReference type="PROSITE" id="PS51935">
    <property type="entry name" value="NLPC_P60"/>
    <property type="match status" value="1"/>
</dbReference>
<name>A0A090KIF4_9GAMM</name>
<dbReference type="PANTHER" id="PTHR47360:SF1">
    <property type="entry name" value="ENDOPEPTIDASE NLPC-RELATED"/>
    <property type="match status" value="1"/>
</dbReference>
<dbReference type="InterPro" id="IPR052062">
    <property type="entry name" value="Murein_DD/LD_carboxypeptidase"/>
</dbReference>
<sequence length="167" mass="18944">MIQKIIFSSLILTLIGCSSTTPPIKQATTQQAVSSSQTIKIKELNLPQSDGYHDYFQEWKGVPYRYGGTNKKGVDCSAFTQDAFRTLHQQSLPRTTEHQLSLGVRINLDNAKKGDLIFFKTSTKVRHVGIYVGSRQFMHASTSKGVIISSLDNPYWKNTYWQIRRVL</sequence>
<dbReference type="GO" id="GO:0006508">
    <property type="term" value="P:proteolysis"/>
    <property type="evidence" value="ECO:0007669"/>
    <property type="project" value="UniProtKB-KW"/>
</dbReference>
<dbReference type="SUPFAM" id="SSF54001">
    <property type="entry name" value="Cysteine proteinases"/>
    <property type="match status" value="1"/>
</dbReference>
<organism evidence="7 8">
    <name type="scientific">Aliivibrio wodanis</name>
    <dbReference type="NCBI Taxonomy" id="80852"/>
    <lineage>
        <taxon>Bacteria</taxon>
        <taxon>Pseudomonadati</taxon>
        <taxon>Pseudomonadota</taxon>
        <taxon>Gammaproteobacteria</taxon>
        <taxon>Vibrionales</taxon>
        <taxon>Vibrionaceae</taxon>
        <taxon>Aliivibrio</taxon>
    </lineage>
</organism>